<evidence type="ECO:0000313" key="3">
    <source>
        <dbReference type="Proteomes" id="UP000000768"/>
    </source>
</evidence>
<protein>
    <submittedName>
        <fullName evidence="2">Uncharacterized protein</fullName>
    </submittedName>
</protein>
<proteinExistence type="predicted"/>
<reference evidence="3" key="2">
    <citation type="journal article" date="2018" name="Plant J.">
        <title>The Sorghum bicolor reference genome: improved assembly, gene annotations, a transcriptome atlas, and signatures of genome organization.</title>
        <authorList>
            <person name="McCormick R.F."/>
            <person name="Truong S.K."/>
            <person name="Sreedasyam A."/>
            <person name="Jenkins J."/>
            <person name="Shu S."/>
            <person name="Sims D."/>
            <person name="Kennedy M."/>
            <person name="Amirebrahimi M."/>
            <person name="Weers B.D."/>
            <person name="McKinley B."/>
            <person name="Mattison A."/>
            <person name="Morishige D.T."/>
            <person name="Grimwood J."/>
            <person name="Schmutz J."/>
            <person name="Mullet J.E."/>
        </authorList>
    </citation>
    <scope>NUCLEOTIDE SEQUENCE [LARGE SCALE GENOMIC DNA]</scope>
    <source>
        <strain evidence="3">cv. BTx623</strain>
    </source>
</reference>
<name>A0A1B6PJ03_SORBI</name>
<accession>A0A1B6PJ03</accession>
<sequence length="109" mass="11110">MLPEVAVAMAGDSTCTCLLVAATREMSHRGSSSVFRTLDLGPPADRERGPVTTTVTYPAPASNLRGTSPSVASPAARGFVSLLRTVVAGAKAAELGIGNGRVSSVRVRA</sequence>
<organism evidence="2 3">
    <name type="scientific">Sorghum bicolor</name>
    <name type="common">Sorghum</name>
    <name type="synonym">Sorghum vulgare</name>
    <dbReference type="NCBI Taxonomy" id="4558"/>
    <lineage>
        <taxon>Eukaryota</taxon>
        <taxon>Viridiplantae</taxon>
        <taxon>Streptophyta</taxon>
        <taxon>Embryophyta</taxon>
        <taxon>Tracheophyta</taxon>
        <taxon>Spermatophyta</taxon>
        <taxon>Magnoliopsida</taxon>
        <taxon>Liliopsida</taxon>
        <taxon>Poales</taxon>
        <taxon>Poaceae</taxon>
        <taxon>PACMAD clade</taxon>
        <taxon>Panicoideae</taxon>
        <taxon>Andropogonodae</taxon>
        <taxon>Andropogoneae</taxon>
        <taxon>Sorghinae</taxon>
        <taxon>Sorghum</taxon>
    </lineage>
</organism>
<keyword evidence="3" id="KW-1185">Reference proteome</keyword>
<reference evidence="2 3" key="1">
    <citation type="journal article" date="2009" name="Nature">
        <title>The Sorghum bicolor genome and the diversification of grasses.</title>
        <authorList>
            <person name="Paterson A.H."/>
            <person name="Bowers J.E."/>
            <person name="Bruggmann R."/>
            <person name="Dubchak I."/>
            <person name="Grimwood J."/>
            <person name="Gundlach H."/>
            <person name="Haberer G."/>
            <person name="Hellsten U."/>
            <person name="Mitros T."/>
            <person name="Poliakov A."/>
            <person name="Schmutz J."/>
            <person name="Spannagl M."/>
            <person name="Tang H."/>
            <person name="Wang X."/>
            <person name="Wicker T."/>
            <person name="Bharti A.K."/>
            <person name="Chapman J."/>
            <person name="Feltus F.A."/>
            <person name="Gowik U."/>
            <person name="Grigoriev I.V."/>
            <person name="Lyons E."/>
            <person name="Maher C.A."/>
            <person name="Martis M."/>
            <person name="Narechania A."/>
            <person name="Otillar R.P."/>
            <person name="Penning B.W."/>
            <person name="Salamov A.A."/>
            <person name="Wang Y."/>
            <person name="Zhang L."/>
            <person name="Carpita N.C."/>
            <person name="Freeling M."/>
            <person name="Gingle A.R."/>
            <person name="Hash C.T."/>
            <person name="Keller B."/>
            <person name="Klein P."/>
            <person name="Kresovich S."/>
            <person name="McCann M.C."/>
            <person name="Ming R."/>
            <person name="Peterson D.G."/>
            <person name="Mehboob-ur-Rahman"/>
            <person name="Ware D."/>
            <person name="Westhoff P."/>
            <person name="Mayer K.F."/>
            <person name="Messing J."/>
            <person name="Rokhsar D.S."/>
        </authorList>
    </citation>
    <scope>NUCLEOTIDE SEQUENCE [LARGE SCALE GENOMIC DNA]</scope>
    <source>
        <strain evidence="3">cv. BTx623</strain>
    </source>
</reference>
<dbReference type="Gramene" id="KXG25617">
    <property type="protein sequence ID" value="KXG25617"/>
    <property type="gene ID" value="SORBI_3007G206600"/>
</dbReference>
<dbReference type="InParanoid" id="A0A1B6PJ03"/>
<evidence type="ECO:0000313" key="2">
    <source>
        <dbReference type="EMBL" id="KXG25617.1"/>
    </source>
</evidence>
<dbReference type="AlphaFoldDB" id="A0A1B6PJ03"/>
<dbReference type="EMBL" id="CM000766">
    <property type="protein sequence ID" value="KXG25617.1"/>
    <property type="molecule type" value="Genomic_DNA"/>
</dbReference>
<dbReference type="Proteomes" id="UP000000768">
    <property type="component" value="Chromosome 7"/>
</dbReference>
<feature type="region of interest" description="Disordered" evidence="1">
    <location>
        <begin position="31"/>
        <end position="51"/>
    </location>
</feature>
<gene>
    <name evidence="2" type="ORF">SORBI_3007G206600</name>
</gene>
<evidence type="ECO:0000256" key="1">
    <source>
        <dbReference type="SAM" id="MobiDB-lite"/>
    </source>
</evidence>